<dbReference type="EMBL" id="WNXD01000002">
    <property type="protein sequence ID" value="MBB2146837.1"/>
    <property type="molecule type" value="Genomic_DNA"/>
</dbReference>
<dbReference type="RefSeq" id="WP_182923475.1">
    <property type="nucleotide sequence ID" value="NZ_WNXD01000002.1"/>
</dbReference>
<evidence type="ECO:0000313" key="2">
    <source>
        <dbReference type="Proteomes" id="UP000601055"/>
    </source>
</evidence>
<keyword evidence="2" id="KW-1185">Reference proteome</keyword>
<comment type="caution">
    <text evidence="1">The sequence shown here is derived from an EMBL/GenBank/DDBJ whole genome shotgun (WGS) entry which is preliminary data.</text>
</comment>
<gene>
    <name evidence="1" type="ORF">GM921_15140</name>
</gene>
<dbReference type="AlphaFoldDB" id="A0A923DZB5"/>
<reference evidence="1" key="1">
    <citation type="submission" date="2019-11" db="EMBL/GenBank/DDBJ databases">
        <title>Description of Pedobacter sp. LMG 31464T.</title>
        <authorList>
            <person name="Carlier A."/>
            <person name="Qi S."/>
            <person name="Vandamme P."/>
        </authorList>
    </citation>
    <scope>NUCLEOTIDE SEQUENCE</scope>
    <source>
        <strain evidence="1">LMG 31464</strain>
    </source>
</reference>
<name>A0A923DZB5_9SPHI</name>
<dbReference type="Proteomes" id="UP000601055">
    <property type="component" value="Unassembled WGS sequence"/>
</dbReference>
<accession>A0A923DZB5</accession>
<organism evidence="1 2">
    <name type="scientific">Pedobacter planticolens</name>
    <dbReference type="NCBI Taxonomy" id="2679964"/>
    <lineage>
        <taxon>Bacteria</taxon>
        <taxon>Pseudomonadati</taxon>
        <taxon>Bacteroidota</taxon>
        <taxon>Sphingobacteriia</taxon>
        <taxon>Sphingobacteriales</taxon>
        <taxon>Sphingobacteriaceae</taxon>
        <taxon>Pedobacter</taxon>
    </lineage>
</organism>
<protein>
    <submittedName>
        <fullName evidence="1">Uncharacterized protein</fullName>
    </submittedName>
</protein>
<proteinExistence type="predicted"/>
<evidence type="ECO:0000313" key="1">
    <source>
        <dbReference type="EMBL" id="MBB2146837.1"/>
    </source>
</evidence>
<sequence>MKETGNLPDNQILQQLLKTNVEMIEKINAVSRELVHFKEISRLITEIHKPHFPKDELERDNNLRNKFLAEIIMGIPRKRKKT</sequence>